<keyword evidence="1" id="KW-0175">Coiled coil</keyword>
<proteinExistence type="predicted"/>
<evidence type="ECO:0000256" key="2">
    <source>
        <dbReference type="SAM" id="MobiDB-lite"/>
    </source>
</evidence>
<accession>A0A4R0G5S2</accession>
<comment type="caution">
    <text evidence="3">The sequence shown here is derived from an EMBL/GenBank/DDBJ whole genome shotgun (WGS) entry which is preliminary data.</text>
</comment>
<dbReference type="AlphaFoldDB" id="A0A4R0G5S2"/>
<evidence type="ECO:0000313" key="4">
    <source>
        <dbReference type="Proteomes" id="UP000292274"/>
    </source>
</evidence>
<protein>
    <submittedName>
        <fullName evidence="3">DivIVA domain-containing protein</fullName>
    </submittedName>
</protein>
<dbReference type="Proteomes" id="UP000292274">
    <property type="component" value="Unassembled WGS sequence"/>
</dbReference>
<gene>
    <name evidence="3" type="ORF">E0H26_24415</name>
</gene>
<feature type="region of interest" description="Disordered" evidence="2">
    <location>
        <begin position="1"/>
        <end position="20"/>
    </location>
</feature>
<name>A0A4R0G5S2_9ACTN</name>
<dbReference type="NCBIfam" id="TIGR03544">
    <property type="entry name" value="DivI1A_domain"/>
    <property type="match status" value="1"/>
</dbReference>
<organism evidence="3 4">
    <name type="scientific">Micromonospora zingiberis</name>
    <dbReference type="NCBI Taxonomy" id="2053011"/>
    <lineage>
        <taxon>Bacteria</taxon>
        <taxon>Bacillati</taxon>
        <taxon>Actinomycetota</taxon>
        <taxon>Actinomycetes</taxon>
        <taxon>Micromonosporales</taxon>
        <taxon>Micromonosporaceae</taxon>
        <taxon>Micromonospora</taxon>
    </lineage>
</organism>
<dbReference type="GO" id="GO:0051301">
    <property type="term" value="P:cell division"/>
    <property type="evidence" value="ECO:0007669"/>
    <property type="project" value="UniProtKB-KW"/>
</dbReference>
<dbReference type="EMBL" id="SJJR01000022">
    <property type="protein sequence ID" value="TCB92124.1"/>
    <property type="molecule type" value="Genomic_DNA"/>
</dbReference>
<feature type="coiled-coil region" evidence="1">
    <location>
        <begin position="50"/>
        <end position="77"/>
    </location>
</feature>
<dbReference type="RefSeq" id="WP_131307653.1">
    <property type="nucleotide sequence ID" value="NZ_SJJR01000022.1"/>
</dbReference>
<reference evidence="3 4" key="1">
    <citation type="submission" date="2019-02" db="EMBL/GenBank/DDBJ databases">
        <title>Jishengella sp. nov., isolated from a root of Zingiber montanum.</title>
        <authorList>
            <person name="Kuncharoen N."/>
            <person name="Kudo T."/>
            <person name="Masahiro Y."/>
            <person name="Ohkuma M."/>
            <person name="Tanasupawat S."/>
        </authorList>
    </citation>
    <scope>NUCLEOTIDE SEQUENCE [LARGE SCALE GENOMIC DNA]</scope>
    <source>
        <strain evidence="3 4">PLAI 1-1</strain>
    </source>
</reference>
<dbReference type="OrthoDB" id="3397160at2"/>
<keyword evidence="4" id="KW-1185">Reference proteome</keyword>
<dbReference type="Gene3D" id="6.10.250.660">
    <property type="match status" value="1"/>
</dbReference>
<sequence>MTRGNVYGSRPPRLHPSDVRDRQFPVVGFGRRGLDQEEVRQFLYRVARELAILYQDLARLDDENVRLKRALRDWQTAQARRRTP</sequence>
<dbReference type="GO" id="GO:0005737">
    <property type="term" value="C:cytoplasm"/>
    <property type="evidence" value="ECO:0007669"/>
    <property type="project" value="UniProtKB-SubCell"/>
</dbReference>
<evidence type="ECO:0000256" key="1">
    <source>
        <dbReference type="SAM" id="Coils"/>
    </source>
</evidence>
<evidence type="ECO:0000313" key="3">
    <source>
        <dbReference type="EMBL" id="TCB92124.1"/>
    </source>
</evidence>
<dbReference type="InterPro" id="IPR019933">
    <property type="entry name" value="DivIVA_domain"/>
</dbReference>